<comment type="caution">
    <text evidence="2">The sequence shown here is derived from an EMBL/GenBank/DDBJ whole genome shotgun (WGS) entry which is preliminary data.</text>
</comment>
<sequence>MCSGSTPPDQSSQDRTSPWRTPSFIDRSPQRNDREQHARNHVEAKPNSRPHAGRASAAILPLPGHRGRLSSLLLGTGGSESQHGKDGRGTHPGANETNPPQPQRRPHRGWFESPGRGEGEHLPGRHGGFCGSERSLRDVFPGSQAGADVCGCQDVAVGNGC</sequence>
<accession>A0A0L1ILH1</accession>
<keyword evidence="3" id="KW-1185">Reference proteome</keyword>
<evidence type="ECO:0000313" key="2">
    <source>
        <dbReference type="EMBL" id="KNG80110.1"/>
    </source>
</evidence>
<dbReference type="GeneID" id="26813471"/>
<name>A0A0L1ILH1_ASPN3</name>
<organism evidence="2 3">
    <name type="scientific">Aspergillus nomiae NRRL (strain ATCC 15546 / NRRL 13137 / CBS 260.88 / M93)</name>
    <dbReference type="NCBI Taxonomy" id="1509407"/>
    <lineage>
        <taxon>Eukaryota</taxon>
        <taxon>Fungi</taxon>
        <taxon>Dikarya</taxon>
        <taxon>Ascomycota</taxon>
        <taxon>Pezizomycotina</taxon>
        <taxon>Eurotiomycetes</taxon>
        <taxon>Eurotiomycetidae</taxon>
        <taxon>Eurotiales</taxon>
        <taxon>Aspergillaceae</taxon>
        <taxon>Aspergillus</taxon>
        <taxon>Aspergillus subgen. Circumdati</taxon>
    </lineage>
</organism>
<gene>
    <name evidence="2" type="ORF">ANOM_011667</name>
</gene>
<evidence type="ECO:0000256" key="1">
    <source>
        <dbReference type="SAM" id="MobiDB-lite"/>
    </source>
</evidence>
<reference evidence="2 3" key="1">
    <citation type="submission" date="2014-06" db="EMBL/GenBank/DDBJ databases">
        <title>The Genome of the Aflatoxigenic Filamentous Fungus Aspergillus nomius.</title>
        <authorList>
            <person name="Moore M.G."/>
            <person name="Shannon B.M."/>
            <person name="Brian M.M."/>
        </authorList>
    </citation>
    <scope>NUCLEOTIDE SEQUENCE [LARGE SCALE GENOMIC DNA]</scope>
    <source>
        <strain evidence="2 3">NRRL 13137</strain>
    </source>
</reference>
<dbReference type="EMBL" id="JNOM01000697">
    <property type="protein sequence ID" value="KNG80110.1"/>
    <property type="molecule type" value="Genomic_DNA"/>
</dbReference>
<proteinExistence type="predicted"/>
<dbReference type="RefSeq" id="XP_015401033.1">
    <property type="nucleotide sequence ID" value="XM_015556923.1"/>
</dbReference>
<protein>
    <submittedName>
        <fullName evidence="2">Uncharacterized protein</fullName>
    </submittedName>
</protein>
<evidence type="ECO:0000313" key="3">
    <source>
        <dbReference type="Proteomes" id="UP000037505"/>
    </source>
</evidence>
<dbReference type="Proteomes" id="UP000037505">
    <property type="component" value="Unassembled WGS sequence"/>
</dbReference>
<feature type="compositionally biased region" description="Basic and acidic residues" evidence="1">
    <location>
        <begin position="28"/>
        <end position="46"/>
    </location>
</feature>
<feature type="region of interest" description="Disordered" evidence="1">
    <location>
        <begin position="1"/>
        <end position="135"/>
    </location>
</feature>
<feature type="compositionally biased region" description="Polar residues" evidence="1">
    <location>
        <begin position="1"/>
        <end position="20"/>
    </location>
</feature>
<dbReference type="AlphaFoldDB" id="A0A0L1ILH1"/>